<comment type="catalytic activity">
    <reaction evidence="19">
        <text>(24R,25R)-3alpha,7alpha,12alpha,24-tetrahydroxy-5beta-cholestan-26-oyl-CoA + NAD(+) = 3alpha,7alpha,12alpha-trihydroxy-24-oxo-5beta-cholestan-26-oyl-CoA + NADH + H(+)</text>
        <dbReference type="Rhea" id="RHEA:47088"/>
        <dbReference type="ChEBI" id="CHEBI:15378"/>
        <dbReference type="ChEBI" id="CHEBI:57540"/>
        <dbReference type="ChEBI" id="CHEBI:57945"/>
        <dbReference type="ChEBI" id="CHEBI:58507"/>
        <dbReference type="ChEBI" id="CHEBI:59807"/>
    </reaction>
    <physiologicalReaction direction="left-to-right" evidence="19">
        <dbReference type="Rhea" id="RHEA:47089"/>
    </physiologicalReaction>
</comment>
<comment type="pathway">
    <text evidence="2">Lipid metabolism; fatty acid beta-oxidation.</text>
</comment>
<keyword evidence="5" id="KW-0597">Phosphoprotein</keyword>
<comment type="catalytic activity">
    <reaction evidence="23">
        <text>a (3R)-3-hydroxyacyl-CoA = a (2E)-enoyl-CoA + H2O</text>
        <dbReference type="Rhea" id="RHEA:26526"/>
        <dbReference type="ChEBI" id="CHEBI:15377"/>
        <dbReference type="ChEBI" id="CHEBI:57319"/>
        <dbReference type="ChEBI" id="CHEBI:58856"/>
        <dbReference type="EC" id="4.2.1.119"/>
    </reaction>
    <physiologicalReaction direction="right-to-left" evidence="23">
        <dbReference type="Rhea" id="RHEA:26528"/>
    </physiologicalReaction>
</comment>
<proteinExistence type="evidence at protein level"/>
<dbReference type="GO" id="GO:0036111">
    <property type="term" value="P:very long-chain fatty-acyl-CoA metabolic process"/>
    <property type="evidence" value="ECO:0007669"/>
    <property type="project" value="Ensembl"/>
</dbReference>
<dbReference type="FunFam" id="3.40.50.720:FF:000185">
    <property type="entry name" value="peroxisomal multifunctional enzyme type 2"/>
    <property type="match status" value="1"/>
</dbReference>
<evidence type="ECO:0000256" key="29">
    <source>
        <dbReference type="ARBA" id="ARBA00081543"/>
    </source>
</evidence>
<dbReference type="CDD" id="cd05353">
    <property type="entry name" value="hydroxyacyl-CoA-like_DH_SDR_c-like"/>
    <property type="match status" value="1"/>
</dbReference>
<dbReference type="Bgee" id="ENSECAG00000017805">
    <property type="expression patterns" value="Expressed in liver and 23 other cell types or tissues"/>
</dbReference>
<evidence type="ECO:0000256" key="7">
    <source>
        <dbReference type="ARBA" id="ARBA00022990"/>
    </source>
</evidence>
<comment type="catalytic activity">
    <reaction evidence="25">
        <text>(2E)-octenoyl-CoA + H2O = (3R)-hydroxyoctanoyl-CoA</text>
        <dbReference type="Rhea" id="RHEA:40187"/>
        <dbReference type="ChEBI" id="CHEBI:15377"/>
        <dbReference type="ChEBI" id="CHEBI:62242"/>
        <dbReference type="ChEBI" id="CHEBI:74279"/>
    </reaction>
    <physiologicalReaction direction="left-to-right" evidence="25">
        <dbReference type="Rhea" id="RHEA:40188"/>
    </physiologicalReaction>
</comment>
<dbReference type="InterPro" id="IPR002347">
    <property type="entry name" value="SDR_fam"/>
</dbReference>
<keyword evidence="7" id="KW-0007">Acetylation</keyword>
<evidence type="ECO:0000256" key="9">
    <source>
        <dbReference type="ARBA" id="ARBA00023027"/>
    </source>
</evidence>
<name>A0A3Q2L8I3_HORSE</name>
<comment type="subunit">
    <text evidence="4">Homodimer.</text>
</comment>
<keyword evidence="35" id="KW-1267">Proteomics identification</keyword>
<evidence type="ECO:0000313" key="32">
    <source>
        <dbReference type="Ensembl" id="ENSECAP00000035478.2"/>
    </source>
</evidence>
<evidence type="ECO:0000256" key="15">
    <source>
        <dbReference type="ARBA" id="ARBA00050536"/>
    </source>
</evidence>
<evidence type="ECO:0000256" key="24">
    <source>
        <dbReference type="ARBA" id="ARBA00052680"/>
    </source>
</evidence>
<evidence type="ECO:0000256" key="14">
    <source>
        <dbReference type="ARBA" id="ARBA00050170"/>
    </source>
</evidence>
<dbReference type="SUPFAM" id="SSF55718">
    <property type="entry name" value="SCP-like"/>
    <property type="match status" value="1"/>
</dbReference>
<dbReference type="Pfam" id="PF02036">
    <property type="entry name" value="SCP2"/>
    <property type="match status" value="1"/>
</dbReference>
<comment type="catalytic activity">
    <reaction evidence="15">
        <text>(3R)-hydroxyhexadecanedioyl-CoA + NAD(+) = 3-oxohexadecanedioyl-CoA + NADH + H(+)</text>
        <dbReference type="Rhea" id="RHEA:40263"/>
        <dbReference type="ChEBI" id="CHEBI:15378"/>
        <dbReference type="ChEBI" id="CHEBI:57540"/>
        <dbReference type="ChEBI" id="CHEBI:57945"/>
        <dbReference type="ChEBI" id="CHEBI:77079"/>
        <dbReference type="ChEBI" id="CHEBI:77081"/>
    </reaction>
    <physiologicalReaction direction="left-to-right" evidence="15">
        <dbReference type="Rhea" id="RHEA:40264"/>
    </physiologicalReaction>
</comment>
<sequence>MGEWMNARCPISQLTTQVPAALITSSSRNCHFKPSLWGRLSQPLEALHFPEFQGIPAQAHLENYGVRLLPRKSQVTLIPARATPFLLVPQSEVHWSLHRSTAAPVCVCVSLQTRLMASQLRFDGRVVLVTGAGGGEHAKAGGWAPASLSGHDPPFRAGDTCPAAAAVPVSGLRTGAVWGVGECAWWERMAVVGAPNLLRRGGMELACLQWGARNTWSHWQVQQPASPKLFCGSFPRLQVLHERRGPSGLWVAGLGLGRAYALAFGERGASVVVNDLGGDMKGVGKSSLAADKVVEEIRSRGGKAVASYDSVEAGEKIVKTALDAFGRIDVVVNNAGILRDRSFGRLSDEDWDIIHRVHLRGSFLVTRAAWDHMKKQKFGRIIMTSSASGIYGNFGQANYSAAKLGLLGLSNTLAIEGKKNNIHCNTIAPQAGSRLTQTVFPEDVVEALKPDYVAPLVLWLCHESCEENGSLFEVGAGWIGKLRWERTLGALVRQRNQPMTPEAVKANWKKICDFGSVSNPQTIQESTGGIIGLVSKMDSNGGVSTNHTSHAASTATSGFVGAIGQKLPSFSSTYTELEAIMYALGVGASIKEPKDMKFIYEGSSDFSCLPTFGVITAQKSMLGELAQIPGLSLDFAKVLHGEQYLELYKPLPRTGKLKCEGVVADILDKGSGVVILLDVYSYSGNELLCYNQFSLFLVGSGGFGGKRTSDKMKVAVAVPNRPPDAILTDTTSLNQAALYRLSGDWNPLHIDPNFSSLAGFDKPILHGLCTFGFSARHVLQQFADHDVSRFKAIKARFAKPVYPGQTLQTEMWKEGNRIHFQTKIQETGDIVISNAYVDLVPTSDMLAKTPSKGGELQSTLVFEEIGRRLKDIGHQVVKTVNAVFEWHITEGGNTAATWTIDLKNGSGEVYQGPARGSADTTLTLSDEHFMEVVQGKLDPQKAFFSGKLKAKGNIMVSQKLQKILKDYAKL</sequence>
<evidence type="ECO:0000256" key="13">
    <source>
        <dbReference type="ARBA" id="ARBA00023239"/>
    </source>
</evidence>
<dbReference type="GO" id="GO:0033989">
    <property type="term" value="F:3alpha,7alpha,12alpha-trihydroxy-5beta-cholest-24-enoyl-CoA hydratase activity"/>
    <property type="evidence" value="ECO:0007669"/>
    <property type="project" value="UniProtKB-EC"/>
</dbReference>
<dbReference type="ExpressionAtlas" id="A0A3Q2L8I3">
    <property type="expression patterns" value="baseline"/>
</dbReference>
<evidence type="ECO:0000256" key="2">
    <source>
        <dbReference type="ARBA" id="ARBA00005005"/>
    </source>
</evidence>
<dbReference type="GO" id="GO:0018812">
    <property type="term" value="F:3-hydroxyacyl-CoA dehydratase activity"/>
    <property type="evidence" value="ECO:0007669"/>
    <property type="project" value="UniProtKB-EC"/>
</dbReference>
<keyword evidence="9" id="KW-0520">NAD</keyword>
<dbReference type="InterPro" id="IPR036527">
    <property type="entry name" value="SCP2_sterol-bd_dom_sf"/>
</dbReference>
<dbReference type="FunFam" id="3.10.129.10:FF:000013">
    <property type="entry name" value="Peroxisomal multifunctional enzyme type 2"/>
    <property type="match status" value="1"/>
</dbReference>
<evidence type="ECO:0000256" key="28">
    <source>
        <dbReference type="ARBA" id="ARBA00079769"/>
    </source>
</evidence>
<dbReference type="GO" id="GO:0003857">
    <property type="term" value="F:(3S)-3-hydroxyacyl-CoA dehydrogenase (NAD+) activity"/>
    <property type="evidence" value="ECO:0000318"/>
    <property type="project" value="GO_Central"/>
</dbReference>
<dbReference type="Pfam" id="PF22622">
    <property type="entry name" value="MFE-2_hydrat-2_N"/>
    <property type="match status" value="1"/>
</dbReference>
<dbReference type="PRINTS" id="PR00081">
    <property type="entry name" value="GDHRDH"/>
</dbReference>
<evidence type="ECO:0000313" key="34">
    <source>
        <dbReference type="VGNC" id="VGNC:18887"/>
    </source>
</evidence>
<feature type="domain" description="Ketoreductase" evidence="31">
    <location>
        <begin position="247"/>
        <end position="418"/>
    </location>
</feature>
<dbReference type="GO" id="GO:0006635">
    <property type="term" value="P:fatty acid beta-oxidation"/>
    <property type="evidence" value="ECO:0000318"/>
    <property type="project" value="GO_Central"/>
</dbReference>
<keyword evidence="11" id="KW-0576">Peroxisome</keyword>
<dbReference type="Gene3D" id="3.40.50.720">
    <property type="entry name" value="NAD(P)-binding Rossmann-like Domain"/>
    <property type="match status" value="1"/>
</dbReference>
<comment type="function">
    <text evidence="26">Bifunctional enzyme acting on the peroxisomal fatty acid beta-oxidation pathway. Catalyzes two of the four reactions in fatty acid degradation: hydration of 2-enoyl-CoA (trans-2-enoyl-CoA) to produce (3R)-3-hydroxyacyl-CoA, and dehydrogenation of (3R)-3-hydroxyacyl-CoA to produce 3-ketoacyl-CoA (3-oxoacyl-CoA), which is further metabolized by SCPx. Can use straight-chain and branched-chain fatty acids, as well as bile acid intermediates as substrates.</text>
</comment>
<evidence type="ECO:0000256" key="18">
    <source>
        <dbReference type="ARBA" id="ARBA00050727"/>
    </source>
</evidence>
<keyword evidence="8" id="KW-0560">Oxidoreductase</keyword>
<dbReference type="FunFam" id="3.10.129.10:FF:000019">
    <property type="entry name" value="peroxisomal multifunctional enzyme type 2"/>
    <property type="match status" value="1"/>
</dbReference>
<protein>
    <recommendedName>
        <fullName evidence="27">Peroxisomal multifunctional enzyme type 2</fullName>
    </recommendedName>
    <alternativeName>
        <fullName evidence="29">17-beta-hydroxysteroid dehydrogenase 4</fullName>
    </alternativeName>
    <alternativeName>
        <fullName evidence="30">D-bifunctional protein</fullName>
    </alternativeName>
    <alternativeName>
        <fullName evidence="28">Multifunctional protein 2</fullName>
    </alternativeName>
</protein>
<dbReference type="Gene3D" id="1.10.287.4290">
    <property type="match status" value="1"/>
</dbReference>
<evidence type="ECO:0000256" key="27">
    <source>
        <dbReference type="ARBA" id="ARBA00073497"/>
    </source>
</evidence>
<evidence type="ECO:0000256" key="1">
    <source>
        <dbReference type="ARBA" id="ARBA00004275"/>
    </source>
</evidence>
<accession>A0A3Q2L8I3</accession>
<keyword evidence="13" id="KW-0456">Lyase</keyword>
<evidence type="ECO:0000256" key="16">
    <source>
        <dbReference type="ARBA" id="ARBA00050645"/>
    </source>
</evidence>
<dbReference type="InterPro" id="IPR020904">
    <property type="entry name" value="Sc_DH/Rdtase_CS"/>
</dbReference>
<dbReference type="Gene3D" id="3.30.1050.10">
    <property type="entry name" value="SCP2 sterol-binding domain"/>
    <property type="match status" value="1"/>
</dbReference>
<comment type="catalytic activity">
    <reaction evidence="20">
        <text>(3R)-3-hydroxydecanoyl-CoA = (2E)-decenoyl-CoA + H2O</text>
        <dbReference type="Rhea" id="RHEA:45992"/>
        <dbReference type="ChEBI" id="CHEBI:15377"/>
        <dbReference type="ChEBI" id="CHEBI:61406"/>
        <dbReference type="ChEBI" id="CHEBI:74272"/>
    </reaction>
    <physiologicalReaction direction="right-to-left" evidence="20">
        <dbReference type="Rhea" id="RHEA:45994"/>
    </physiologicalReaction>
</comment>
<dbReference type="Pfam" id="PF01575">
    <property type="entry name" value="MaoC_dehydratas"/>
    <property type="match status" value="1"/>
</dbReference>
<comment type="catalytic activity">
    <reaction evidence="18">
        <text>(3R)-hydroxyoctanoyl-CoA + NAD(+) = 3-oxooctanoyl-CoA + NADH + H(+)</text>
        <dbReference type="Rhea" id="RHEA:40191"/>
        <dbReference type="ChEBI" id="CHEBI:15378"/>
        <dbReference type="ChEBI" id="CHEBI:57540"/>
        <dbReference type="ChEBI" id="CHEBI:57945"/>
        <dbReference type="ChEBI" id="CHEBI:62619"/>
        <dbReference type="ChEBI" id="CHEBI:74279"/>
    </reaction>
    <physiologicalReaction direction="left-to-right" evidence="18">
        <dbReference type="Rhea" id="RHEA:40192"/>
    </physiologicalReaction>
</comment>
<dbReference type="GO" id="GO:0060009">
    <property type="term" value="P:Sertoli cell development"/>
    <property type="evidence" value="ECO:0007669"/>
    <property type="project" value="Ensembl"/>
</dbReference>
<comment type="subcellular location">
    <subcellularLocation>
        <location evidence="1">Peroxisome</location>
    </subcellularLocation>
</comment>
<dbReference type="AlphaFoldDB" id="A0A3Q2L8I3"/>
<dbReference type="VGNC" id="VGNC:18887">
    <property type="gene designation" value="HSD17B4"/>
</dbReference>
<dbReference type="Gene3D" id="3.10.129.10">
    <property type="entry name" value="Hotdog Thioesterase"/>
    <property type="match status" value="2"/>
</dbReference>
<dbReference type="InterPro" id="IPR002539">
    <property type="entry name" value="MaoC-like_dom"/>
</dbReference>
<comment type="catalytic activity">
    <reaction evidence="14">
        <text>(3R)-hydroxyhexadecanoyl-CoA + NAD(+) = 3-oxohexadecanoyl-CoA + NADH + H(+)</text>
        <dbReference type="Rhea" id="RHEA:40243"/>
        <dbReference type="ChEBI" id="CHEBI:15378"/>
        <dbReference type="ChEBI" id="CHEBI:57349"/>
        <dbReference type="ChEBI" id="CHEBI:57540"/>
        <dbReference type="ChEBI" id="CHEBI:57945"/>
        <dbReference type="ChEBI" id="CHEBI:74278"/>
    </reaction>
    <physiologicalReaction direction="left-to-right" evidence="14">
        <dbReference type="Rhea" id="RHEA:40244"/>
    </physiologicalReaction>
</comment>
<dbReference type="FunFam" id="1.10.287.4290:FF:000001">
    <property type="entry name" value="Peroxisomal multifunctional enzyme type 2"/>
    <property type="match status" value="1"/>
</dbReference>
<evidence type="ECO:0000256" key="8">
    <source>
        <dbReference type="ARBA" id="ARBA00023002"/>
    </source>
</evidence>
<evidence type="ECO:0000256" key="3">
    <source>
        <dbReference type="ARBA" id="ARBA00006484"/>
    </source>
</evidence>
<dbReference type="Pfam" id="PF00106">
    <property type="entry name" value="adh_short"/>
    <property type="match status" value="1"/>
</dbReference>
<evidence type="ECO:0000256" key="5">
    <source>
        <dbReference type="ARBA" id="ARBA00022553"/>
    </source>
</evidence>
<evidence type="ECO:0000313" key="33">
    <source>
        <dbReference type="Proteomes" id="UP000002281"/>
    </source>
</evidence>
<evidence type="ECO:0000256" key="6">
    <source>
        <dbReference type="ARBA" id="ARBA00022832"/>
    </source>
</evidence>
<comment type="catalytic activity">
    <reaction evidence="22">
        <text>(3R)-hydroxyhexadecanoyl-CoA = (2E)-hexadecenoyl-CoA + H2O</text>
        <dbReference type="Rhea" id="RHEA:39159"/>
        <dbReference type="ChEBI" id="CHEBI:15377"/>
        <dbReference type="ChEBI" id="CHEBI:61526"/>
        <dbReference type="ChEBI" id="CHEBI:74278"/>
    </reaction>
    <physiologicalReaction direction="right-to-left" evidence="22">
        <dbReference type="Rhea" id="RHEA:39161"/>
    </physiologicalReaction>
</comment>
<dbReference type="InterPro" id="IPR003033">
    <property type="entry name" value="SCP2_sterol-bd_dom"/>
</dbReference>
<evidence type="ECO:0000256" key="10">
    <source>
        <dbReference type="ARBA" id="ARBA00023098"/>
    </source>
</evidence>
<evidence type="ECO:0000256" key="25">
    <source>
        <dbReference type="ARBA" id="ARBA00052775"/>
    </source>
</evidence>
<evidence type="ECO:0000256" key="30">
    <source>
        <dbReference type="ARBA" id="ARBA00082547"/>
    </source>
</evidence>
<organism evidence="32 33">
    <name type="scientific">Equus caballus</name>
    <name type="common">Horse</name>
    <dbReference type="NCBI Taxonomy" id="9796"/>
    <lineage>
        <taxon>Eukaryota</taxon>
        <taxon>Metazoa</taxon>
        <taxon>Chordata</taxon>
        <taxon>Craniata</taxon>
        <taxon>Vertebrata</taxon>
        <taxon>Euteleostomi</taxon>
        <taxon>Mammalia</taxon>
        <taxon>Eutheria</taxon>
        <taxon>Laurasiatheria</taxon>
        <taxon>Perissodactyla</taxon>
        <taxon>Equidae</taxon>
        <taxon>Equus</taxon>
    </lineage>
</organism>
<reference evidence="32" key="2">
    <citation type="submission" date="2025-08" db="UniProtKB">
        <authorList>
            <consortium name="Ensembl"/>
        </authorList>
    </citation>
    <scope>IDENTIFICATION</scope>
    <source>
        <strain evidence="32">Thoroughbred</strain>
    </source>
</reference>
<reference evidence="32" key="3">
    <citation type="submission" date="2025-09" db="UniProtKB">
        <authorList>
            <consortium name="Ensembl"/>
        </authorList>
    </citation>
    <scope>IDENTIFICATION</scope>
    <source>
        <strain evidence="32">Thoroughbred</strain>
    </source>
</reference>
<dbReference type="SUPFAM" id="SSF51735">
    <property type="entry name" value="NAD(P)-binding Rossmann-fold domains"/>
    <property type="match status" value="1"/>
</dbReference>
<evidence type="ECO:0000259" key="31">
    <source>
        <dbReference type="SMART" id="SM00822"/>
    </source>
</evidence>
<dbReference type="Proteomes" id="UP000002281">
    <property type="component" value="Chromosome 14"/>
</dbReference>
<dbReference type="PANTHER" id="PTHR45024:SF2">
    <property type="entry name" value="SCP2 DOMAIN-CONTAINING PROTEIN"/>
    <property type="match status" value="1"/>
</dbReference>
<evidence type="ECO:0000256" key="20">
    <source>
        <dbReference type="ARBA" id="ARBA00051024"/>
    </source>
</evidence>
<evidence type="ECO:0000256" key="17">
    <source>
        <dbReference type="ARBA" id="ARBA00050722"/>
    </source>
</evidence>
<dbReference type="SUPFAM" id="SSF54637">
    <property type="entry name" value="Thioesterase/thiol ester dehydrase-isomerase"/>
    <property type="match status" value="2"/>
</dbReference>
<dbReference type="InterPro" id="IPR057326">
    <property type="entry name" value="KR_dom"/>
</dbReference>
<comment type="catalytic activity">
    <reaction evidence="17">
        <text>(2E)-hexadecenedioyl-CoA + H2O = (3R)-hydroxyhexadecanedioyl-CoA</text>
        <dbReference type="Rhea" id="RHEA:40255"/>
        <dbReference type="ChEBI" id="CHEBI:15377"/>
        <dbReference type="ChEBI" id="CHEBI:77075"/>
        <dbReference type="ChEBI" id="CHEBI:77079"/>
    </reaction>
    <physiologicalReaction direction="left-to-right" evidence="17">
        <dbReference type="Rhea" id="RHEA:40256"/>
    </physiologicalReaction>
</comment>
<evidence type="ECO:0007829" key="35">
    <source>
        <dbReference type="PeptideAtlas" id="A0A3Q2L8I3"/>
    </source>
</evidence>
<dbReference type="GO" id="GO:0005782">
    <property type="term" value="C:peroxisomal matrix"/>
    <property type="evidence" value="ECO:0007669"/>
    <property type="project" value="Ensembl"/>
</dbReference>
<evidence type="ECO:0000256" key="12">
    <source>
        <dbReference type="ARBA" id="ARBA00023235"/>
    </source>
</evidence>
<dbReference type="PANTHER" id="PTHR45024">
    <property type="entry name" value="DEHYDROGENASES, SHORT CHAIN"/>
    <property type="match status" value="1"/>
</dbReference>
<evidence type="ECO:0000256" key="22">
    <source>
        <dbReference type="ARBA" id="ARBA00052006"/>
    </source>
</evidence>
<keyword evidence="6" id="KW-0276">Fatty acid metabolism</keyword>
<evidence type="ECO:0000256" key="21">
    <source>
        <dbReference type="ARBA" id="ARBA00051981"/>
    </source>
</evidence>
<evidence type="ECO:0000256" key="26">
    <source>
        <dbReference type="ARBA" id="ARBA00056931"/>
    </source>
</evidence>
<dbReference type="InterPro" id="IPR054357">
    <property type="entry name" value="MFE-2_N"/>
</dbReference>
<evidence type="ECO:0000256" key="23">
    <source>
        <dbReference type="ARBA" id="ARBA00052416"/>
    </source>
</evidence>
<dbReference type="PRINTS" id="PR00080">
    <property type="entry name" value="SDRFAMILY"/>
</dbReference>
<evidence type="ECO:0000256" key="4">
    <source>
        <dbReference type="ARBA" id="ARBA00011738"/>
    </source>
</evidence>
<dbReference type="GO" id="GO:0000038">
    <property type="term" value="P:very long-chain fatty acid metabolic process"/>
    <property type="evidence" value="ECO:0007669"/>
    <property type="project" value="Ensembl"/>
</dbReference>
<dbReference type="InterPro" id="IPR051687">
    <property type="entry name" value="Peroxisomal_Beta-Oxidation"/>
</dbReference>
<comment type="catalytic activity">
    <reaction evidence="21">
        <text>(3R)-3-hydroxydecanoyl-CoA + NAD(+) = 3-oxodecanoyl-CoA + NADH + H(+)</text>
        <dbReference type="Rhea" id="RHEA:45832"/>
        <dbReference type="ChEBI" id="CHEBI:15378"/>
        <dbReference type="ChEBI" id="CHEBI:57540"/>
        <dbReference type="ChEBI" id="CHEBI:57945"/>
        <dbReference type="ChEBI" id="CHEBI:62548"/>
        <dbReference type="ChEBI" id="CHEBI:74272"/>
    </reaction>
    <physiologicalReaction direction="left-to-right" evidence="21">
        <dbReference type="Rhea" id="RHEA:45833"/>
    </physiologicalReaction>
</comment>
<dbReference type="FunFam" id="3.30.1050.10:FF:000004">
    <property type="entry name" value="Hydroxysteroid 17-beta dehydrogenase 4"/>
    <property type="match status" value="1"/>
</dbReference>
<evidence type="ECO:0000256" key="19">
    <source>
        <dbReference type="ARBA" id="ARBA00050743"/>
    </source>
</evidence>
<dbReference type="GO" id="GO:1901570">
    <property type="term" value="P:fatty acid derivative biosynthetic process"/>
    <property type="evidence" value="ECO:0007669"/>
    <property type="project" value="Ensembl"/>
</dbReference>
<dbReference type="PROSITE" id="PS00061">
    <property type="entry name" value="ADH_SHORT"/>
    <property type="match status" value="1"/>
</dbReference>
<dbReference type="GO" id="GO:0004303">
    <property type="term" value="F:estradiol 17-beta-dehydrogenase [NAD(P)+] activity"/>
    <property type="evidence" value="ECO:0007669"/>
    <property type="project" value="Ensembl"/>
</dbReference>
<dbReference type="UniPathway" id="UPA00659"/>
<dbReference type="GO" id="GO:0004300">
    <property type="term" value="F:enoyl-CoA hydratase activity"/>
    <property type="evidence" value="ECO:0000318"/>
    <property type="project" value="GO_Central"/>
</dbReference>
<dbReference type="GeneTree" id="ENSGT00940000158343"/>
<keyword evidence="10" id="KW-0443">Lipid metabolism</keyword>
<dbReference type="GO" id="GO:0033540">
    <property type="term" value="P:fatty acid beta-oxidation using acyl-CoA oxidase"/>
    <property type="evidence" value="ECO:0007669"/>
    <property type="project" value="Ensembl"/>
</dbReference>
<dbReference type="GO" id="GO:0036112">
    <property type="term" value="P:medium-chain fatty-acyl-CoA metabolic process"/>
    <property type="evidence" value="ECO:0007669"/>
    <property type="project" value="Ensembl"/>
</dbReference>
<evidence type="ECO:0000256" key="11">
    <source>
        <dbReference type="ARBA" id="ARBA00023140"/>
    </source>
</evidence>
<keyword evidence="12" id="KW-0413">Isomerase</keyword>
<dbReference type="InterPro" id="IPR036291">
    <property type="entry name" value="NAD(P)-bd_dom_sf"/>
</dbReference>
<dbReference type="GO" id="GO:0016853">
    <property type="term" value="F:isomerase activity"/>
    <property type="evidence" value="ECO:0007669"/>
    <property type="project" value="UniProtKB-KW"/>
</dbReference>
<comment type="similarity">
    <text evidence="3">Belongs to the short-chain dehydrogenases/reductases (SDR) family.</text>
</comment>
<dbReference type="GO" id="GO:0042803">
    <property type="term" value="F:protein homodimerization activity"/>
    <property type="evidence" value="ECO:0007669"/>
    <property type="project" value="Ensembl"/>
</dbReference>
<comment type="catalytic activity">
    <reaction evidence="16">
        <text>(24R,25R)-3alpha,7alpha,12alpha,24-tetrahydroxy-5beta-cholestan-26-oyl-CoA = (24E)-3alpha,7alpha,12alpha-trihydroxy-5beta-cholest-24-en-26-oyl-CoA + H2O</text>
        <dbReference type="Rhea" id="RHEA:18933"/>
        <dbReference type="ChEBI" id="CHEBI:15377"/>
        <dbReference type="ChEBI" id="CHEBI:59807"/>
        <dbReference type="ChEBI" id="CHEBI:59879"/>
        <dbReference type="EC" id="4.2.1.107"/>
    </reaction>
    <physiologicalReaction direction="right-to-left" evidence="16">
        <dbReference type="Rhea" id="RHEA:18935"/>
    </physiologicalReaction>
</comment>
<keyword evidence="33" id="KW-1185">Reference proteome</keyword>
<dbReference type="GO" id="GO:0008209">
    <property type="term" value="P:androgen metabolic process"/>
    <property type="evidence" value="ECO:0007669"/>
    <property type="project" value="Ensembl"/>
</dbReference>
<dbReference type="GO" id="GO:0006636">
    <property type="term" value="P:unsaturated fatty acid biosynthetic process"/>
    <property type="evidence" value="ECO:0007669"/>
    <property type="project" value="Ensembl"/>
</dbReference>
<dbReference type="Ensembl" id="ENSECAT00000042001.3">
    <property type="protein sequence ID" value="ENSECAP00000035478.2"/>
    <property type="gene ID" value="ENSECAG00000017805.4"/>
</dbReference>
<comment type="catalytic activity">
    <reaction evidence="24">
        <text>a (3R)-3-hydroxyacyl-CoA + NAD(+) = a 3-oxoacyl-CoA + NADH + H(+)</text>
        <dbReference type="Rhea" id="RHEA:32711"/>
        <dbReference type="ChEBI" id="CHEBI:15378"/>
        <dbReference type="ChEBI" id="CHEBI:57319"/>
        <dbReference type="ChEBI" id="CHEBI:57540"/>
        <dbReference type="ChEBI" id="CHEBI:57945"/>
        <dbReference type="ChEBI" id="CHEBI:90726"/>
        <dbReference type="EC" id="1.1.1.n12"/>
    </reaction>
    <physiologicalReaction direction="left-to-right" evidence="24">
        <dbReference type="Rhea" id="RHEA:32712"/>
    </physiologicalReaction>
</comment>
<dbReference type="SMART" id="SM00822">
    <property type="entry name" value="PKS_KR"/>
    <property type="match status" value="1"/>
</dbReference>
<dbReference type="GO" id="GO:0042759">
    <property type="term" value="P:long-chain fatty acid biosynthetic process"/>
    <property type="evidence" value="ECO:0007669"/>
    <property type="project" value="Ensembl"/>
</dbReference>
<reference evidence="32 33" key="1">
    <citation type="journal article" date="2009" name="Science">
        <title>Genome sequence, comparative analysis, and population genetics of the domestic horse.</title>
        <authorList>
            <consortium name="Broad Institute Genome Sequencing Platform"/>
            <consortium name="Broad Institute Whole Genome Assembly Team"/>
            <person name="Wade C.M."/>
            <person name="Giulotto E."/>
            <person name="Sigurdsson S."/>
            <person name="Zoli M."/>
            <person name="Gnerre S."/>
            <person name="Imsland F."/>
            <person name="Lear T.L."/>
            <person name="Adelson D.L."/>
            <person name="Bailey E."/>
            <person name="Bellone R.R."/>
            <person name="Bloecker H."/>
            <person name="Distl O."/>
            <person name="Edgar R.C."/>
            <person name="Garber M."/>
            <person name="Leeb T."/>
            <person name="Mauceli E."/>
            <person name="MacLeod J.N."/>
            <person name="Penedo M.C.T."/>
            <person name="Raison J.M."/>
            <person name="Sharpe T."/>
            <person name="Vogel J."/>
            <person name="Andersson L."/>
            <person name="Antczak D.F."/>
            <person name="Biagi T."/>
            <person name="Binns M.M."/>
            <person name="Chowdhary B.P."/>
            <person name="Coleman S.J."/>
            <person name="Della Valle G."/>
            <person name="Fryc S."/>
            <person name="Guerin G."/>
            <person name="Hasegawa T."/>
            <person name="Hill E.W."/>
            <person name="Jurka J."/>
            <person name="Kiialainen A."/>
            <person name="Lindgren G."/>
            <person name="Liu J."/>
            <person name="Magnani E."/>
            <person name="Mickelson J.R."/>
            <person name="Murray J."/>
            <person name="Nergadze S.G."/>
            <person name="Onofrio R."/>
            <person name="Pedroni S."/>
            <person name="Piras M.F."/>
            <person name="Raudsepp T."/>
            <person name="Rocchi M."/>
            <person name="Roeed K.H."/>
            <person name="Ryder O.A."/>
            <person name="Searle S."/>
            <person name="Skow L."/>
            <person name="Swinburne J.E."/>
            <person name="Syvaenen A.C."/>
            <person name="Tozaki T."/>
            <person name="Valberg S.J."/>
            <person name="Vaudin M."/>
            <person name="White J.R."/>
            <person name="Zody M.C."/>
            <person name="Lander E.S."/>
            <person name="Lindblad-Toh K."/>
        </authorList>
    </citation>
    <scope>NUCLEOTIDE SEQUENCE [LARGE SCALE GENOMIC DNA]</scope>
    <source>
        <strain evidence="32 33">Thoroughbred</strain>
    </source>
</reference>
<dbReference type="InterPro" id="IPR029069">
    <property type="entry name" value="HotDog_dom_sf"/>
</dbReference>
<dbReference type="CDD" id="cd03448">
    <property type="entry name" value="HDE_HSD"/>
    <property type="match status" value="1"/>
</dbReference>
<gene>
    <name evidence="32 34" type="primary">HSD17B4</name>
</gene>
<dbReference type="GO" id="GO:0036109">
    <property type="term" value="P:alpha-linolenic acid metabolic process"/>
    <property type="evidence" value="ECO:0007669"/>
    <property type="project" value="Ensembl"/>
</dbReference>
<dbReference type="GO" id="GO:0008210">
    <property type="term" value="P:estrogen metabolic process"/>
    <property type="evidence" value="ECO:0007669"/>
    <property type="project" value="Ensembl"/>
</dbReference>
<dbReference type="GO" id="GO:0005777">
    <property type="term" value="C:peroxisome"/>
    <property type="evidence" value="ECO:0000318"/>
    <property type="project" value="GO_Central"/>
</dbReference>